<gene>
    <name evidence="4" type="ORF">V1I91_09945</name>
</gene>
<feature type="repeat" description="ANK" evidence="3">
    <location>
        <begin position="127"/>
        <end position="159"/>
    </location>
</feature>
<keyword evidence="5" id="KW-1185">Reference proteome</keyword>
<evidence type="ECO:0000313" key="5">
    <source>
        <dbReference type="Proteomes" id="UP001356308"/>
    </source>
</evidence>
<dbReference type="Pfam" id="PF12796">
    <property type="entry name" value="Ank_2"/>
    <property type="match status" value="2"/>
</dbReference>
<evidence type="ECO:0000256" key="1">
    <source>
        <dbReference type="ARBA" id="ARBA00022737"/>
    </source>
</evidence>
<reference evidence="4 5" key="1">
    <citation type="submission" date="2024-01" db="EMBL/GenBank/DDBJ databases">
        <title>Maribacter spp. originated from different algae showed divergent polysaccharides utilization ability.</title>
        <authorList>
            <person name="Wang H."/>
            <person name="Wu Y."/>
        </authorList>
    </citation>
    <scope>NUCLEOTIDE SEQUENCE [LARGE SCALE GENOMIC DNA]</scope>
    <source>
        <strain evidence="4 5">PR1</strain>
    </source>
</reference>
<protein>
    <submittedName>
        <fullName evidence="4">Ankyrin repeat domain-containing protein</fullName>
    </submittedName>
</protein>
<feature type="repeat" description="ANK" evidence="3">
    <location>
        <begin position="160"/>
        <end position="192"/>
    </location>
</feature>
<proteinExistence type="predicted"/>
<dbReference type="EMBL" id="JAZDDG010000004">
    <property type="protein sequence ID" value="MEE1976390.1"/>
    <property type="molecule type" value="Genomic_DNA"/>
</dbReference>
<dbReference type="PANTHER" id="PTHR24171">
    <property type="entry name" value="ANKYRIN REPEAT DOMAIN-CONTAINING PROTEIN 39-RELATED"/>
    <property type="match status" value="1"/>
</dbReference>
<dbReference type="SUPFAM" id="SSF48403">
    <property type="entry name" value="Ankyrin repeat"/>
    <property type="match status" value="1"/>
</dbReference>
<dbReference type="PROSITE" id="PS50297">
    <property type="entry name" value="ANK_REP_REGION"/>
    <property type="match status" value="2"/>
</dbReference>
<dbReference type="SMART" id="SM00248">
    <property type="entry name" value="ANK"/>
    <property type="match status" value="3"/>
</dbReference>
<dbReference type="RefSeq" id="WP_272651089.1">
    <property type="nucleotide sequence ID" value="NZ_JAZDDG010000004.1"/>
</dbReference>
<dbReference type="PROSITE" id="PS50088">
    <property type="entry name" value="ANK_REPEAT"/>
    <property type="match status" value="3"/>
</dbReference>
<comment type="caution">
    <text evidence="4">The sequence shown here is derived from an EMBL/GenBank/DDBJ whole genome shotgun (WGS) entry which is preliminary data.</text>
</comment>
<keyword evidence="2 3" id="KW-0040">ANK repeat</keyword>
<sequence>MVEKLKTYLQQAEIEKALSIITDNPEILELEDDTKSTGFLLIAYNGPAKVLKKAIELKKSFSFYEAIIAGKIDVVDECLRKNKNLINHHSTDGFTPVSLAAFFDQTDIAKLLLENGADPGLAAKNPSKVNALHSAVAKENYTLCELLIEKGGDVNSTQMQQVTALHSAIHRGNWEIVQLLIKNGADPSLKMENGDTPMAIAKREGFKKIEKFLADLKID</sequence>
<dbReference type="Proteomes" id="UP001356308">
    <property type="component" value="Unassembled WGS sequence"/>
</dbReference>
<accession>A0ABU7ITT6</accession>
<organism evidence="4 5">
    <name type="scientific">Maribacter cobaltidurans</name>
    <dbReference type="NCBI Taxonomy" id="1178778"/>
    <lineage>
        <taxon>Bacteria</taxon>
        <taxon>Pseudomonadati</taxon>
        <taxon>Bacteroidota</taxon>
        <taxon>Flavobacteriia</taxon>
        <taxon>Flavobacteriales</taxon>
        <taxon>Flavobacteriaceae</taxon>
        <taxon>Maribacter</taxon>
    </lineage>
</organism>
<evidence type="ECO:0000256" key="2">
    <source>
        <dbReference type="ARBA" id="ARBA00023043"/>
    </source>
</evidence>
<name>A0ABU7ITT6_9FLAO</name>
<evidence type="ECO:0000256" key="3">
    <source>
        <dbReference type="PROSITE-ProRule" id="PRU00023"/>
    </source>
</evidence>
<feature type="repeat" description="ANK" evidence="3">
    <location>
        <begin position="92"/>
        <end position="124"/>
    </location>
</feature>
<evidence type="ECO:0000313" key="4">
    <source>
        <dbReference type="EMBL" id="MEE1976390.1"/>
    </source>
</evidence>
<keyword evidence="1" id="KW-0677">Repeat</keyword>
<dbReference type="Gene3D" id="1.25.40.20">
    <property type="entry name" value="Ankyrin repeat-containing domain"/>
    <property type="match status" value="1"/>
</dbReference>
<dbReference type="InterPro" id="IPR036770">
    <property type="entry name" value="Ankyrin_rpt-contain_sf"/>
</dbReference>
<dbReference type="InterPro" id="IPR002110">
    <property type="entry name" value="Ankyrin_rpt"/>
</dbReference>